<dbReference type="SUPFAM" id="SSF56112">
    <property type="entry name" value="Protein kinase-like (PK-like)"/>
    <property type="match status" value="1"/>
</dbReference>
<feature type="domain" description="CHK kinase-like" evidence="1">
    <location>
        <begin position="148"/>
        <end position="343"/>
    </location>
</feature>
<keyword evidence="3" id="KW-1185">Reference proteome</keyword>
<dbReference type="Pfam" id="PF02958">
    <property type="entry name" value="EcKL"/>
    <property type="match status" value="1"/>
</dbReference>
<dbReference type="InterPro" id="IPR011009">
    <property type="entry name" value="Kinase-like_dom_sf"/>
</dbReference>
<dbReference type="Proteomes" id="UP001159363">
    <property type="component" value="Chromosome 1"/>
</dbReference>
<dbReference type="PANTHER" id="PTHR11012:SF56">
    <property type="entry name" value="CHK KINASE-LIKE DOMAIN-CONTAINING PROTEIN-RELATED"/>
    <property type="match status" value="1"/>
</dbReference>
<dbReference type="EMBL" id="JARBHB010000001">
    <property type="protein sequence ID" value="KAJ8895501.1"/>
    <property type="molecule type" value="Genomic_DNA"/>
</dbReference>
<proteinExistence type="predicted"/>
<reference evidence="2 3" key="1">
    <citation type="submission" date="2023-02" db="EMBL/GenBank/DDBJ databases">
        <title>LHISI_Scaffold_Assembly.</title>
        <authorList>
            <person name="Stuart O.P."/>
            <person name="Cleave R."/>
            <person name="Magrath M.J.L."/>
            <person name="Mikheyev A.S."/>
        </authorList>
    </citation>
    <scope>NUCLEOTIDE SEQUENCE [LARGE SCALE GENOMIC DNA]</scope>
    <source>
        <strain evidence="2">Daus_M_001</strain>
        <tissue evidence="2">Leg muscle</tissue>
    </source>
</reference>
<accession>A0ABQ9IFU3</accession>
<evidence type="ECO:0000313" key="3">
    <source>
        <dbReference type="Proteomes" id="UP001159363"/>
    </source>
</evidence>
<evidence type="ECO:0000313" key="2">
    <source>
        <dbReference type="EMBL" id="KAJ8895501.1"/>
    </source>
</evidence>
<dbReference type="Gene3D" id="3.90.1200.10">
    <property type="match status" value="1"/>
</dbReference>
<dbReference type="InterPro" id="IPR004119">
    <property type="entry name" value="EcKL"/>
</dbReference>
<dbReference type="PANTHER" id="PTHR11012">
    <property type="entry name" value="PROTEIN KINASE-LIKE DOMAIN-CONTAINING"/>
    <property type="match status" value="1"/>
</dbReference>
<comment type="caution">
    <text evidence="2">The sequence shown here is derived from an EMBL/GenBank/DDBJ whole genome shotgun (WGS) entry which is preliminary data.</text>
</comment>
<evidence type="ECO:0000259" key="1">
    <source>
        <dbReference type="SMART" id="SM00587"/>
    </source>
</evidence>
<name>A0ABQ9IFU3_9NEOP</name>
<gene>
    <name evidence="2" type="ORF">PR048_000834</name>
</gene>
<sequence>MSSGGSDNQVCPPSWADDRFMQEVLRKGENDPTIILKDVHFKKKNTNEEGFASEMFFFSLNFTREKRDHKIDDPRTAIESRSILLKNLPVGGKHQDYVCVSSSFPREMTMYSSIFPRLYKLLEKASGGTYQPFSPKFYVCQEQPVRALVLEDMSTEGYKLHPFHGFDLDHCKLILKKLAHFHGASAVLYEQDPTSMDTYSECLFTEDDLAREHWSEMFSGMARALAAAMRTWPEFDKGDADRLDRFADTLIDNLEKILKRDEKDFNVLNHGDLWVKNILFKYESGTGKPLDLRIIDFQNAHFSSPNVDLQYFLAVSPNDEVRFNHRALVIEEYHKELCWVLEHLGYSKKVPTLAELNDELDRKSWHGLFAAVTDLQILLSENFEFDSMRQDELQAKKEETHFSQSYRRIMHRLLPMYKEKGVL</sequence>
<organism evidence="2 3">
    <name type="scientific">Dryococelus australis</name>
    <dbReference type="NCBI Taxonomy" id="614101"/>
    <lineage>
        <taxon>Eukaryota</taxon>
        <taxon>Metazoa</taxon>
        <taxon>Ecdysozoa</taxon>
        <taxon>Arthropoda</taxon>
        <taxon>Hexapoda</taxon>
        <taxon>Insecta</taxon>
        <taxon>Pterygota</taxon>
        <taxon>Neoptera</taxon>
        <taxon>Polyneoptera</taxon>
        <taxon>Phasmatodea</taxon>
        <taxon>Verophasmatodea</taxon>
        <taxon>Anareolatae</taxon>
        <taxon>Phasmatidae</taxon>
        <taxon>Eurycanthinae</taxon>
        <taxon>Dryococelus</taxon>
    </lineage>
</organism>
<dbReference type="InterPro" id="IPR015897">
    <property type="entry name" value="CHK_kinase-like"/>
</dbReference>
<protein>
    <recommendedName>
        <fullName evidence="1">CHK kinase-like domain-containing protein</fullName>
    </recommendedName>
</protein>
<dbReference type="SMART" id="SM00587">
    <property type="entry name" value="CHK"/>
    <property type="match status" value="1"/>
</dbReference>